<evidence type="ECO:0000313" key="2">
    <source>
        <dbReference type="Proteomes" id="UP000003959"/>
    </source>
</evidence>
<dbReference type="Proteomes" id="UP000003959">
    <property type="component" value="Unassembled WGS sequence"/>
</dbReference>
<organism evidence="1 2">
    <name type="scientific">Moorena producens 3L</name>
    <dbReference type="NCBI Taxonomy" id="489825"/>
    <lineage>
        <taxon>Bacteria</taxon>
        <taxon>Bacillati</taxon>
        <taxon>Cyanobacteriota</taxon>
        <taxon>Cyanophyceae</taxon>
        <taxon>Coleofasciculales</taxon>
        <taxon>Coleofasciculaceae</taxon>
        <taxon>Moorena</taxon>
    </lineage>
</organism>
<keyword evidence="2" id="KW-1185">Reference proteome</keyword>
<protein>
    <submittedName>
        <fullName evidence="1">Uncharacterized protein</fullName>
    </submittedName>
</protein>
<gene>
    <name evidence="1" type="ORF">LYNGBM3L_45190</name>
</gene>
<evidence type="ECO:0000313" key="1">
    <source>
        <dbReference type="EMBL" id="EGJ30935.1"/>
    </source>
</evidence>
<dbReference type="EMBL" id="GL890945">
    <property type="protein sequence ID" value="EGJ30935.1"/>
    <property type="molecule type" value="Genomic_DNA"/>
</dbReference>
<dbReference type="HOGENOM" id="CLU_3365908_0_0_3"/>
<proteinExistence type="predicted"/>
<name>F4XX50_9CYAN</name>
<accession>F4XX50</accession>
<reference evidence="2" key="1">
    <citation type="journal article" date="2011" name="Proc. Natl. Acad. Sci. U.S.A.">
        <title>Genomic insights into the physiology and ecology of the marine filamentous cyanobacterium Lyngbya majuscula.</title>
        <authorList>
            <person name="Jones A.C."/>
            <person name="Monroe E.A."/>
            <person name="Podell S."/>
            <person name="Hess W.R."/>
            <person name="Klages S."/>
            <person name="Esquenazi E."/>
            <person name="Niessen S."/>
            <person name="Hoover H."/>
            <person name="Rothmann M."/>
            <person name="Lasken R.S."/>
            <person name="Yates J.R.III."/>
            <person name="Reinhardt R."/>
            <person name="Kube M."/>
            <person name="Burkart M.D."/>
            <person name="Allen E.E."/>
            <person name="Dorrestein P.C."/>
            <person name="Gerwick W.H."/>
            <person name="Gerwick L."/>
        </authorList>
    </citation>
    <scope>NUCLEOTIDE SEQUENCE [LARGE SCALE GENOMIC DNA]</scope>
    <source>
        <strain evidence="2">3L</strain>
    </source>
</reference>
<sequence>MKQWLFVVFLPLLSKPLTTSHIPQVGEENYGIFEA</sequence>
<dbReference type="AlphaFoldDB" id="F4XX50"/>